<protein>
    <submittedName>
        <fullName evidence="1">Uncharacterized protein</fullName>
    </submittedName>
</protein>
<reference evidence="1" key="2">
    <citation type="submission" date="2021-08" db="EMBL/GenBank/DDBJ databases">
        <authorList>
            <person name="Gostincar C."/>
            <person name="Sun X."/>
            <person name="Song Z."/>
            <person name="Gunde-Cimerman N."/>
        </authorList>
    </citation>
    <scope>NUCLEOTIDE SEQUENCE</scope>
    <source>
        <strain evidence="1">EXF-8016</strain>
    </source>
</reference>
<comment type="caution">
    <text evidence="1">The sequence shown here is derived from an EMBL/GenBank/DDBJ whole genome shotgun (WGS) entry which is preliminary data.</text>
</comment>
<dbReference type="Proteomes" id="UP000767238">
    <property type="component" value="Unassembled WGS sequence"/>
</dbReference>
<dbReference type="AlphaFoldDB" id="A0A9P8GQA1"/>
<dbReference type="EMBL" id="JAHFYH010000001">
    <property type="protein sequence ID" value="KAH0237820.1"/>
    <property type="molecule type" value="Genomic_DNA"/>
</dbReference>
<feature type="non-terminal residue" evidence="1">
    <location>
        <position position="368"/>
    </location>
</feature>
<evidence type="ECO:0000313" key="1">
    <source>
        <dbReference type="EMBL" id="KAH0237820.1"/>
    </source>
</evidence>
<gene>
    <name evidence="1" type="ORF">KCV03_g37</name>
</gene>
<proteinExistence type="predicted"/>
<name>A0A9P8GQA1_AURME</name>
<accession>A0A9P8GQA1</accession>
<sequence>MPVDKLVAEQYSSTFNLRASKYFCRPSLEVKRGCNIVPSKIAERPGNVDLIGSEATCEFAVRRALSIKTPMREEPSARQSLTAAGSSKRKVMKGLNGRDDIFALVSIAFRHTHEHGLGILQVGQELACNITSKGEARWIGSGGTELRTIQECAENVDILLFALCVSGNSSLKEVKLYAIVAVEIGLDQGTGRRPQFRGTRGRSRKYKVEQSLNDIHDFGLEFGCNAIHGSRGLCYILVLLGAQFTTFEEETHSRSLLDQFDQARNTVRFAEQGLVGVAVTDETALGLDEVEVCETLRFRVVPGGYIPEFSQVWRSRWQSSRMKCLEDQTDGVDISLSIFCQAKTVGTEDSNEIAEGTTGDGSGILFGK</sequence>
<reference evidence="1" key="1">
    <citation type="journal article" date="2021" name="J Fungi (Basel)">
        <title>Virulence traits and population genomics of the black yeast Aureobasidium melanogenum.</title>
        <authorList>
            <person name="Cernosa A."/>
            <person name="Sun X."/>
            <person name="Gostincar C."/>
            <person name="Fang C."/>
            <person name="Gunde-Cimerman N."/>
            <person name="Song Z."/>
        </authorList>
    </citation>
    <scope>NUCLEOTIDE SEQUENCE</scope>
    <source>
        <strain evidence="1">EXF-8016</strain>
    </source>
</reference>
<organism evidence="1 2">
    <name type="scientific">Aureobasidium melanogenum</name>
    <name type="common">Aureobasidium pullulans var. melanogenum</name>
    <dbReference type="NCBI Taxonomy" id="46634"/>
    <lineage>
        <taxon>Eukaryota</taxon>
        <taxon>Fungi</taxon>
        <taxon>Dikarya</taxon>
        <taxon>Ascomycota</taxon>
        <taxon>Pezizomycotina</taxon>
        <taxon>Dothideomycetes</taxon>
        <taxon>Dothideomycetidae</taxon>
        <taxon>Dothideales</taxon>
        <taxon>Saccotheciaceae</taxon>
        <taxon>Aureobasidium</taxon>
    </lineage>
</organism>
<evidence type="ECO:0000313" key="2">
    <source>
        <dbReference type="Proteomes" id="UP000767238"/>
    </source>
</evidence>